<dbReference type="PROSITE" id="PS51186">
    <property type="entry name" value="GNAT"/>
    <property type="match status" value="1"/>
</dbReference>
<dbReference type="InterPro" id="IPR000182">
    <property type="entry name" value="GNAT_dom"/>
</dbReference>
<evidence type="ECO:0000256" key="4">
    <source>
        <dbReference type="HAMAP-Rule" id="MF_01812"/>
    </source>
</evidence>
<dbReference type="Gene3D" id="3.40.630.30">
    <property type="match status" value="2"/>
</dbReference>
<comment type="subunit">
    <text evidence="4">Homohexamer; trimer of dimers.</text>
</comment>
<evidence type="ECO:0000256" key="1">
    <source>
        <dbReference type="ARBA" id="ARBA00009213"/>
    </source>
</evidence>
<protein>
    <submittedName>
        <fullName evidence="6">GNAT family N-acetyltransferase</fullName>
    </submittedName>
</protein>
<gene>
    <name evidence="6" type="ORF">GCM10010430_10680</name>
</gene>
<feature type="domain" description="N-acetyltransferase" evidence="5">
    <location>
        <begin position="20"/>
        <end position="202"/>
    </location>
</feature>
<dbReference type="Pfam" id="PF17668">
    <property type="entry name" value="Acetyltransf_17"/>
    <property type="match status" value="1"/>
</dbReference>
<keyword evidence="3 4" id="KW-0012">Acyltransferase</keyword>
<dbReference type="HAMAP" id="MF_01812">
    <property type="entry name" value="Eis"/>
    <property type="match status" value="1"/>
</dbReference>
<feature type="active site" description="Proton donor" evidence="4">
    <location>
        <position position="142"/>
    </location>
</feature>
<dbReference type="Gene3D" id="3.30.1050.10">
    <property type="entry name" value="SCP2 sterol-binding domain"/>
    <property type="match status" value="1"/>
</dbReference>
<evidence type="ECO:0000259" key="5">
    <source>
        <dbReference type="PROSITE" id="PS51186"/>
    </source>
</evidence>
<feature type="active site" description="Proton acceptor; via carboxylate" evidence="4">
    <location>
        <position position="433"/>
    </location>
</feature>
<accession>A0ABN3DIY2</accession>
<evidence type="ECO:0000313" key="7">
    <source>
        <dbReference type="Proteomes" id="UP001500305"/>
    </source>
</evidence>
<dbReference type="SUPFAM" id="SSF55729">
    <property type="entry name" value="Acyl-CoA N-acyltransferases (Nat)"/>
    <property type="match status" value="1"/>
</dbReference>
<comment type="similarity">
    <text evidence="1 4">Belongs to the acetyltransferase Eis family.</text>
</comment>
<dbReference type="EMBL" id="BAAATR010000003">
    <property type="protein sequence ID" value="GAA2232102.1"/>
    <property type="molecule type" value="Genomic_DNA"/>
</dbReference>
<dbReference type="PANTHER" id="PTHR37817">
    <property type="entry name" value="N-ACETYLTRANSFERASE EIS"/>
    <property type="match status" value="1"/>
</dbReference>
<dbReference type="Pfam" id="PF13527">
    <property type="entry name" value="Acetyltransf_9"/>
    <property type="match status" value="1"/>
</dbReference>
<dbReference type="InterPro" id="IPR025559">
    <property type="entry name" value="Eis_dom"/>
</dbReference>
<dbReference type="PANTHER" id="PTHR37817:SF1">
    <property type="entry name" value="N-ACETYLTRANSFERASE EIS"/>
    <property type="match status" value="1"/>
</dbReference>
<dbReference type="InterPro" id="IPR051554">
    <property type="entry name" value="Acetyltransferase_Eis"/>
</dbReference>
<keyword evidence="2 4" id="KW-0808">Transferase</keyword>
<feature type="binding site" evidence="4">
    <location>
        <begin position="101"/>
        <end position="103"/>
    </location>
    <ligand>
        <name>acetyl-CoA</name>
        <dbReference type="ChEBI" id="CHEBI:57288"/>
    </ligand>
</feature>
<dbReference type="InterPro" id="IPR016181">
    <property type="entry name" value="Acyl_CoA_acyltransferase"/>
</dbReference>
<reference evidence="6 7" key="1">
    <citation type="journal article" date="2019" name="Int. J. Syst. Evol. Microbiol.">
        <title>The Global Catalogue of Microorganisms (GCM) 10K type strain sequencing project: providing services to taxonomists for standard genome sequencing and annotation.</title>
        <authorList>
            <consortium name="The Broad Institute Genomics Platform"/>
            <consortium name="The Broad Institute Genome Sequencing Center for Infectious Disease"/>
            <person name="Wu L."/>
            <person name="Ma J."/>
        </authorList>
    </citation>
    <scope>NUCLEOTIDE SEQUENCE [LARGE SCALE GENOMIC DNA]</scope>
    <source>
        <strain evidence="6 7">JCM 7356</strain>
    </source>
</reference>
<dbReference type="InterPro" id="IPR041380">
    <property type="entry name" value="Acetyltransf_17"/>
</dbReference>
<name>A0ABN3DIY2_9ACTN</name>
<keyword evidence="7" id="KW-1185">Reference proteome</keyword>
<comment type="caution">
    <text evidence="6">The sequence shown here is derived from an EMBL/GenBank/DDBJ whole genome shotgun (WGS) entry which is preliminary data.</text>
</comment>
<evidence type="ECO:0000313" key="6">
    <source>
        <dbReference type="EMBL" id="GAA2232102.1"/>
    </source>
</evidence>
<dbReference type="InterPro" id="IPR022902">
    <property type="entry name" value="NAcTrfase_Eis"/>
</dbReference>
<feature type="binding site" evidence="4">
    <location>
        <begin position="109"/>
        <end position="114"/>
    </location>
    <ligand>
        <name>acetyl-CoA</name>
        <dbReference type="ChEBI" id="CHEBI:57288"/>
    </ligand>
</feature>
<dbReference type="SUPFAM" id="SSF55718">
    <property type="entry name" value="SCP-like"/>
    <property type="match status" value="1"/>
</dbReference>
<proteinExistence type="inferred from homology"/>
<evidence type="ECO:0000256" key="3">
    <source>
        <dbReference type="ARBA" id="ARBA00023315"/>
    </source>
</evidence>
<dbReference type="InterPro" id="IPR036527">
    <property type="entry name" value="SCP2_sterol-bd_dom_sf"/>
</dbReference>
<dbReference type="Pfam" id="PF13530">
    <property type="entry name" value="SCP2_2"/>
    <property type="match status" value="1"/>
</dbReference>
<dbReference type="NCBIfam" id="NF002367">
    <property type="entry name" value="PRK01346.1-4"/>
    <property type="match status" value="1"/>
</dbReference>
<sequence>MPAYGGQMGNDTHGRTGQDIEVRYIGEDELPVWDRAISRGFLRPYSADATEYRRRLFEPGRWQGAFDRSDGGRCVGTFRSFDTELTVPGGAAIEVDAITGVTVSSTHRRRGLLSGMMRRDLAAARERGSVAAILIASEYNIYGRYGFGPATRAHGRQIDLARAGGLRAELPDSPGGRIGFVTMEELGKLGPELHERWRLTQPGAIKRLPTGWQLATGEVQSPGRVWQEPFAAVHRDAEGAVTGLAVYRVDDAWDGSCPNCTLTVYDFLALDRGTAVALWRLLFSVDWVRRIAVANLSPDDALPLWLNEPRAATPHPETADHTWLRLLDLPAAFAARGYAAPGRVVLQVDDPEGYVDGRWALEAGADGAGRCTPTEDEPDLALDAGVLASLYLGGETVPRLAAAALVTELRPGGVAAADLLLRTPLAPWNPDGF</sequence>
<feature type="binding site" evidence="4">
    <location>
        <begin position="137"/>
        <end position="138"/>
    </location>
    <ligand>
        <name>acetyl-CoA</name>
        <dbReference type="ChEBI" id="CHEBI:57288"/>
    </ligand>
</feature>
<organism evidence="6 7">
    <name type="scientific">Kitasatospora cystarginea</name>
    <dbReference type="NCBI Taxonomy" id="58350"/>
    <lineage>
        <taxon>Bacteria</taxon>
        <taxon>Bacillati</taxon>
        <taxon>Actinomycetota</taxon>
        <taxon>Actinomycetes</taxon>
        <taxon>Kitasatosporales</taxon>
        <taxon>Streptomycetaceae</taxon>
        <taxon>Kitasatospora</taxon>
    </lineage>
</organism>
<dbReference type="Proteomes" id="UP001500305">
    <property type="component" value="Unassembled WGS sequence"/>
</dbReference>
<evidence type="ECO:0000256" key="2">
    <source>
        <dbReference type="ARBA" id="ARBA00022679"/>
    </source>
</evidence>